<gene>
    <name evidence="1" type="ORF">GCM10009737_01120</name>
</gene>
<reference evidence="2" key="1">
    <citation type="journal article" date="2019" name="Int. J. Syst. Evol. Microbiol.">
        <title>The Global Catalogue of Microorganisms (GCM) 10K type strain sequencing project: providing services to taxonomists for standard genome sequencing and annotation.</title>
        <authorList>
            <consortium name="The Broad Institute Genomics Platform"/>
            <consortium name="The Broad Institute Genome Sequencing Center for Infectious Disease"/>
            <person name="Wu L."/>
            <person name="Ma J."/>
        </authorList>
    </citation>
    <scope>NUCLEOTIDE SEQUENCE [LARGE SCALE GENOMIC DNA]</scope>
    <source>
        <strain evidence="2">JCM 14046</strain>
    </source>
</reference>
<name>A0ABP5A7T3_9ACTN</name>
<sequence length="318" mass="34645">MGGGQDRTRFRGLRRPAEAQLATVLAEALSRRGLTLSETREALAHRGQSVSLATLSYWRSGQRTPEGAVSFDVLDCLDEILHLEPGTLRASVGPGRRLSPGADDYVELTDLVRTGDAAGRALAAMGLEDVEEAVAKEYVMVAVDVDRRGQETRCVVRSRIRALRDGVDRRPLVIDAGEPLREVVTLTGTRGCRTGRTHVDLQAGLLVFEMLLERPLLVGETATFEYEVGLADTSEPETEFVWHCAHRVGEVEVWVRFDPARLPATAEVFTVQADGERRATSVDMDRSTSLVSAVRHFGPGTVGAAWTWPTPSLGTPGM</sequence>
<dbReference type="Proteomes" id="UP001501612">
    <property type="component" value="Unassembled WGS sequence"/>
</dbReference>
<keyword evidence="2" id="KW-1185">Reference proteome</keyword>
<organism evidence="1 2">
    <name type="scientific">Nocardioides lentus</name>
    <dbReference type="NCBI Taxonomy" id="338077"/>
    <lineage>
        <taxon>Bacteria</taxon>
        <taxon>Bacillati</taxon>
        <taxon>Actinomycetota</taxon>
        <taxon>Actinomycetes</taxon>
        <taxon>Propionibacteriales</taxon>
        <taxon>Nocardioidaceae</taxon>
        <taxon>Nocardioides</taxon>
    </lineage>
</organism>
<evidence type="ECO:0000313" key="1">
    <source>
        <dbReference type="EMBL" id="GAA1904180.1"/>
    </source>
</evidence>
<comment type="caution">
    <text evidence="1">The sequence shown here is derived from an EMBL/GenBank/DDBJ whole genome shotgun (WGS) entry which is preliminary data.</text>
</comment>
<protein>
    <recommendedName>
        <fullName evidence="3">XRE family transcriptional regulator</fullName>
    </recommendedName>
</protein>
<dbReference type="RefSeq" id="WP_344002185.1">
    <property type="nucleotide sequence ID" value="NZ_BAAAMY010000001.1"/>
</dbReference>
<proteinExistence type="predicted"/>
<evidence type="ECO:0000313" key="2">
    <source>
        <dbReference type="Proteomes" id="UP001501612"/>
    </source>
</evidence>
<dbReference type="EMBL" id="BAAAMY010000001">
    <property type="protein sequence ID" value="GAA1904180.1"/>
    <property type="molecule type" value="Genomic_DNA"/>
</dbReference>
<accession>A0ABP5A7T3</accession>
<evidence type="ECO:0008006" key="3">
    <source>
        <dbReference type="Google" id="ProtNLM"/>
    </source>
</evidence>